<comment type="similarity">
    <text evidence="2 9">Belongs to the urocanase family.</text>
</comment>
<feature type="binding site" evidence="9">
    <location>
        <begin position="177"/>
        <end position="179"/>
    </location>
    <ligand>
        <name>NAD(+)</name>
        <dbReference type="ChEBI" id="CHEBI:57540"/>
    </ligand>
</feature>
<gene>
    <name evidence="9 14" type="primary">hutU</name>
    <name evidence="14" type="ORF">ACFP0N_23120</name>
</gene>
<evidence type="ECO:0000313" key="15">
    <source>
        <dbReference type="Proteomes" id="UP001596067"/>
    </source>
</evidence>
<accession>A0ABW1F1N7</accession>
<keyword evidence="6 9" id="KW-0456">Lyase</keyword>
<dbReference type="Pfam" id="PF17391">
    <property type="entry name" value="Urocanase_N"/>
    <property type="match status" value="1"/>
</dbReference>
<dbReference type="HAMAP" id="MF_00577">
    <property type="entry name" value="HutU"/>
    <property type="match status" value="1"/>
</dbReference>
<feature type="binding site" evidence="9">
    <location>
        <begin position="273"/>
        <end position="274"/>
    </location>
    <ligand>
        <name>NAD(+)</name>
        <dbReference type="ChEBI" id="CHEBI:57540"/>
    </ligand>
</feature>
<dbReference type="Gene3D" id="3.40.1770.10">
    <property type="entry name" value="Urocanase superfamily"/>
    <property type="match status" value="1"/>
</dbReference>
<dbReference type="InterPro" id="IPR035400">
    <property type="entry name" value="Urocanase_N"/>
</dbReference>
<dbReference type="PIRSF" id="PIRSF001423">
    <property type="entry name" value="Urocanate_hydrat"/>
    <property type="match status" value="1"/>
</dbReference>
<keyword evidence="15" id="KW-1185">Reference proteome</keyword>
<dbReference type="Pfam" id="PF17392">
    <property type="entry name" value="Urocanase_C"/>
    <property type="match status" value="1"/>
</dbReference>
<dbReference type="NCBIfam" id="TIGR01228">
    <property type="entry name" value="hutU"/>
    <property type="match status" value="1"/>
</dbReference>
<evidence type="ECO:0000256" key="6">
    <source>
        <dbReference type="ARBA" id="ARBA00023239"/>
    </source>
</evidence>
<dbReference type="SUPFAM" id="SSF111326">
    <property type="entry name" value="Urocanase"/>
    <property type="match status" value="1"/>
</dbReference>
<feature type="binding site" evidence="9">
    <location>
        <position position="202"/>
    </location>
    <ligand>
        <name>NAD(+)</name>
        <dbReference type="ChEBI" id="CHEBI:57540"/>
    </ligand>
</feature>
<dbReference type="InterPro" id="IPR038364">
    <property type="entry name" value="Urocanase_central_sf"/>
</dbReference>
<feature type="domain" description="Urocanase Rossmann-like" evidence="11">
    <location>
        <begin position="141"/>
        <end position="348"/>
    </location>
</feature>
<organism evidence="14 15">
    <name type="scientific">Kitasatospora aburaviensis</name>
    <dbReference type="NCBI Taxonomy" id="67265"/>
    <lineage>
        <taxon>Bacteria</taxon>
        <taxon>Bacillati</taxon>
        <taxon>Actinomycetota</taxon>
        <taxon>Actinomycetes</taxon>
        <taxon>Kitasatosporales</taxon>
        <taxon>Streptomycetaceae</taxon>
        <taxon>Kitasatospora</taxon>
    </lineage>
</organism>
<evidence type="ECO:0000256" key="5">
    <source>
        <dbReference type="ARBA" id="ARBA00023027"/>
    </source>
</evidence>
<feature type="binding site" evidence="9">
    <location>
        <position position="131"/>
    </location>
    <ligand>
        <name>NAD(+)</name>
        <dbReference type="ChEBI" id="CHEBI:57540"/>
    </ligand>
</feature>
<feature type="binding site" evidence="9">
    <location>
        <position position="322"/>
    </location>
    <ligand>
        <name>NAD(+)</name>
        <dbReference type="ChEBI" id="CHEBI:57540"/>
    </ligand>
</feature>
<dbReference type="InterPro" id="IPR035085">
    <property type="entry name" value="Urocanase_Rossmann-like"/>
</dbReference>
<feature type="domain" description="Urocanase N-terminal" evidence="12">
    <location>
        <begin position="12"/>
        <end position="138"/>
    </location>
</feature>
<keyword evidence="4 9" id="KW-0369">Histidine metabolism</keyword>
<dbReference type="InterPro" id="IPR055351">
    <property type="entry name" value="Urocanase"/>
</dbReference>
<evidence type="ECO:0000256" key="8">
    <source>
        <dbReference type="ARBA" id="ARBA00047623"/>
    </source>
</evidence>
<evidence type="ECO:0000256" key="2">
    <source>
        <dbReference type="ARBA" id="ARBA00007578"/>
    </source>
</evidence>
<evidence type="ECO:0000256" key="1">
    <source>
        <dbReference type="ARBA" id="ARBA00004794"/>
    </source>
</evidence>
<protein>
    <recommendedName>
        <fullName evidence="3 9">Urocanate hydratase</fullName>
        <shortName evidence="9">Urocanase</shortName>
        <ecNumber evidence="3 9">4.2.1.49</ecNumber>
    </recommendedName>
    <alternativeName>
        <fullName evidence="7 9">Imidazolonepropionate hydrolase</fullName>
    </alternativeName>
</protein>
<dbReference type="InterPro" id="IPR036190">
    <property type="entry name" value="Urocanase_sf"/>
</dbReference>
<dbReference type="InterPro" id="IPR035401">
    <property type="entry name" value="Urocanase_C"/>
</dbReference>
<feature type="domain" description="Urocanase C-terminal" evidence="13">
    <location>
        <begin position="351"/>
        <end position="545"/>
    </location>
</feature>
<evidence type="ECO:0000256" key="10">
    <source>
        <dbReference type="SAM" id="MobiDB-lite"/>
    </source>
</evidence>
<proteinExistence type="inferred from homology"/>
<dbReference type="PROSITE" id="PS01233">
    <property type="entry name" value="UROCANASE"/>
    <property type="match status" value="1"/>
</dbReference>
<dbReference type="NCBIfam" id="NF003820">
    <property type="entry name" value="PRK05414.1"/>
    <property type="match status" value="1"/>
</dbReference>
<name>A0ABW1F1N7_9ACTN</name>
<dbReference type="EMBL" id="JBHSOD010000032">
    <property type="protein sequence ID" value="MFC5887862.1"/>
    <property type="molecule type" value="Genomic_DNA"/>
</dbReference>
<feature type="binding site" evidence="9">
    <location>
        <begin position="243"/>
        <end position="244"/>
    </location>
    <ligand>
        <name>NAD(+)</name>
        <dbReference type="ChEBI" id="CHEBI:57540"/>
    </ligand>
</feature>
<evidence type="ECO:0000259" key="12">
    <source>
        <dbReference type="Pfam" id="PF17391"/>
    </source>
</evidence>
<dbReference type="GO" id="GO:0016153">
    <property type="term" value="F:urocanate hydratase activity"/>
    <property type="evidence" value="ECO:0007669"/>
    <property type="project" value="UniProtKB-EC"/>
</dbReference>
<keyword evidence="9" id="KW-0963">Cytoplasm</keyword>
<dbReference type="PANTHER" id="PTHR12216">
    <property type="entry name" value="UROCANATE HYDRATASE"/>
    <property type="match status" value="1"/>
</dbReference>
<evidence type="ECO:0000256" key="3">
    <source>
        <dbReference type="ARBA" id="ARBA00011992"/>
    </source>
</evidence>
<comment type="cofactor">
    <cofactor evidence="9">
        <name>NAD(+)</name>
        <dbReference type="ChEBI" id="CHEBI:57540"/>
    </cofactor>
    <text evidence="9">Binds 1 NAD(+) per subunit.</text>
</comment>
<evidence type="ECO:0000256" key="7">
    <source>
        <dbReference type="ARBA" id="ARBA00031640"/>
    </source>
</evidence>
<comment type="catalytic activity">
    <reaction evidence="8 9">
        <text>4-imidazolone-5-propanoate = trans-urocanate + H2O</text>
        <dbReference type="Rhea" id="RHEA:13101"/>
        <dbReference type="ChEBI" id="CHEBI:15377"/>
        <dbReference type="ChEBI" id="CHEBI:17771"/>
        <dbReference type="ChEBI" id="CHEBI:77893"/>
        <dbReference type="EC" id="4.2.1.49"/>
    </reaction>
</comment>
<feature type="binding site" evidence="9">
    <location>
        <position position="197"/>
    </location>
    <ligand>
        <name>NAD(+)</name>
        <dbReference type="ChEBI" id="CHEBI:57540"/>
    </ligand>
</feature>
<comment type="pathway">
    <text evidence="1 9">Amino-acid degradation; L-histidine degradation into L-glutamate; N-formimidoyl-L-glutamate from L-histidine: step 2/3.</text>
</comment>
<feature type="binding site" evidence="9">
    <location>
        <position position="492"/>
    </location>
    <ligand>
        <name>NAD(+)</name>
        <dbReference type="ChEBI" id="CHEBI:57540"/>
    </ligand>
</feature>
<dbReference type="RefSeq" id="WP_313764063.1">
    <property type="nucleotide sequence ID" value="NZ_BAAAVH010000120.1"/>
</dbReference>
<dbReference type="InterPro" id="IPR023636">
    <property type="entry name" value="Urocanase_CS"/>
</dbReference>
<dbReference type="EC" id="4.2.1.49" evidence="3 9"/>
<sequence length="556" mass="60346">MVQQQTSGPREVRAARGTGLTTQGWQQEAALRMLMNNLDPEVAEHPSKLVVYGGTGKAARDWRSFDAMVKTLQGLKQDETMLVQSGRPVGVMQTHEWAPRVLIANSNLVGDWANWEEFRRLESLGLTMYGQMTAGSWIYIGTQGILQGTYETFAAVANKRFNGTLEGTITLTAGLGGMGGAQPLAVTMNGGVAICIDCDPSRIARRIEHRYLDVEAKNLSHALELATAARDKKQPLSIGLLGNAAELFPQLLAMDAPIDIVTDQTSAHDPLSYLPIGVAFDDMATYAAEKPAEFTQRSRESMAKHVEAMVGFQDRGAEVFDYGNSIRGEAQLAGYDRAFAFPGFVPAYIRPLFCEGKGPFRWAALSGDPQDIHKTDKAVLDLFPENESLHRWIKMAQEKVHFQGLPARICWLGYGERDKAGERFNDMVASGELSAPIVIGRDHLDCGSVASPYRETEAMLDGSDAIADWPLLNAMVNVASGASWVSIHHGGGVGIGRSIHAGQVTVADGTPLAGEKIRRVLTNDPGMGVIRHVDAGYDRADEVAAERGVRIPMGEL</sequence>
<feature type="active site" evidence="9">
    <location>
        <position position="410"/>
    </location>
</feature>
<feature type="binding site" evidence="9">
    <location>
        <begin position="264"/>
        <end position="268"/>
    </location>
    <ligand>
        <name>NAD(+)</name>
        <dbReference type="ChEBI" id="CHEBI:57540"/>
    </ligand>
</feature>
<dbReference type="Pfam" id="PF01175">
    <property type="entry name" value="Urocanase"/>
    <property type="match status" value="1"/>
</dbReference>
<dbReference type="Proteomes" id="UP001596067">
    <property type="component" value="Unassembled WGS sequence"/>
</dbReference>
<evidence type="ECO:0000256" key="4">
    <source>
        <dbReference type="ARBA" id="ARBA00022808"/>
    </source>
</evidence>
<keyword evidence="5 9" id="KW-0520">NAD</keyword>
<evidence type="ECO:0000259" key="13">
    <source>
        <dbReference type="Pfam" id="PF17392"/>
    </source>
</evidence>
<evidence type="ECO:0000313" key="14">
    <source>
        <dbReference type="EMBL" id="MFC5887862.1"/>
    </source>
</evidence>
<feature type="binding site" evidence="9">
    <location>
        <begin position="53"/>
        <end position="54"/>
    </location>
    <ligand>
        <name>NAD(+)</name>
        <dbReference type="ChEBI" id="CHEBI:57540"/>
    </ligand>
</feature>
<dbReference type="Gene3D" id="3.40.50.10730">
    <property type="entry name" value="Urocanase like domains"/>
    <property type="match status" value="1"/>
</dbReference>
<comment type="caution">
    <text evidence="14">The sequence shown here is derived from an EMBL/GenBank/DDBJ whole genome shotgun (WGS) entry which is preliminary data.</text>
</comment>
<comment type="function">
    <text evidence="9">Catalyzes the conversion of urocanate to 4-imidazolone-5-propionate.</text>
</comment>
<comment type="subcellular location">
    <subcellularLocation>
        <location evidence="9">Cytoplasm</location>
    </subcellularLocation>
</comment>
<reference evidence="15" key="1">
    <citation type="journal article" date="2019" name="Int. J. Syst. Evol. Microbiol.">
        <title>The Global Catalogue of Microorganisms (GCM) 10K type strain sequencing project: providing services to taxonomists for standard genome sequencing and annotation.</title>
        <authorList>
            <consortium name="The Broad Institute Genomics Platform"/>
            <consortium name="The Broad Institute Genome Sequencing Center for Infectious Disease"/>
            <person name="Wu L."/>
            <person name="Ma J."/>
        </authorList>
    </citation>
    <scope>NUCLEOTIDE SEQUENCE [LARGE SCALE GENOMIC DNA]</scope>
    <source>
        <strain evidence="15">CGMCC 4.1469</strain>
    </source>
</reference>
<dbReference type="InterPro" id="IPR023637">
    <property type="entry name" value="Urocanase-like"/>
</dbReference>
<evidence type="ECO:0000259" key="11">
    <source>
        <dbReference type="Pfam" id="PF01175"/>
    </source>
</evidence>
<dbReference type="PANTHER" id="PTHR12216:SF4">
    <property type="entry name" value="UROCANATE HYDRATASE"/>
    <property type="match status" value="1"/>
</dbReference>
<feature type="region of interest" description="Disordered" evidence="10">
    <location>
        <begin position="1"/>
        <end position="21"/>
    </location>
</feature>
<evidence type="ECO:0000256" key="9">
    <source>
        <dbReference type="HAMAP-Rule" id="MF_00577"/>
    </source>
</evidence>